<dbReference type="PANTHER" id="PTHR34978:SF3">
    <property type="entry name" value="SLR0241 PROTEIN"/>
    <property type="match status" value="1"/>
</dbReference>
<dbReference type="CDD" id="cd07341">
    <property type="entry name" value="M56_BlaR1_MecR1_like"/>
    <property type="match status" value="1"/>
</dbReference>
<reference evidence="4" key="2">
    <citation type="submission" date="2019-02" db="EMBL/GenBank/DDBJ databases">
        <title>Granulicella sibirica sp. nov., a psychrotolerant acidobacterium isolated from an organic soil layer in forested tundra, West Siberia.</title>
        <authorList>
            <person name="Oshkin I.Y."/>
            <person name="Kulichevskaya I.S."/>
            <person name="Rijpstra W.I.C."/>
            <person name="Sinninghe Damste J.S."/>
            <person name="Rakitin A.L."/>
            <person name="Ravin N.V."/>
            <person name="Dedysh S.N."/>
        </authorList>
    </citation>
    <scope>NUCLEOTIDE SEQUENCE [LARGE SCALE GENOMIC DNA]</scope>
    <source>
        <strain evidence="4">AF10</strain>
    </source>
</reference>
<feature type="transmembrane region" description="Helical" evidence="1">
    <location>
        <begin position="312"/>
        <end position="333"/>
    </location>
</feature>
<keyword evidence="1" id="KW-0472">Membrane</keyword>
<evidence type="ECO:0000256" key="1">
    <source>
        <dbReference type="SAM" id="Phobius"/>
    </source>
</evidence>
<dbReference type="Proteomes" id="UP000289437">
    <property type="component" value="Unassembled WGS sequence"/>
</dbReference>
<dbReference type="OrthoDB" id="101623at2"/>
<dbReference type="EMBL" id="RDSM01000001">
    <property type="protein sequence ID" value="RXH58892.1"/>
    <property type="molecule type" value="Genomic_DNA"/>
</dbReference>
<feature type="domain" description="Peptidase M56" evidence="2">
    <location>
        <begin position="21"/>
        <end position="295"/>
    </location>
</feature>
<accession>A0A4Q0T766</accession>
<gene>
    <name evidence="3" type="ORF">GRAN_2202</name>
</gene>
<dbReference type="RefSeq" id="WP_128912806.1">
    <property type="nucleotide sequence ID" value="NZ_RDSM01000001.1"/>
</dbReference>
<evidence type="ECO:0000313" key="3">
    <source>
        <dbReference type="EMBL" id="RXH58892.1"/>
    </source>
</evidence>
<dbReference type="Gene3D" id="3.30.2010.10">
    <property type="entry name" value="Metalloproteases ('zincins'), catalytic domain"/>
    <property type="match status" value="1"/>
</dbReference>
<dbReference type="InterPro" id="IPR017801">
    <property type="entry name" value="DUF3738"/>
</dbReference>
<dbReference type="NCBIfam" id="TIGR03435">
    <property type="entry name" value="Soli_TIGR03435"/>
    <property type="match status" value="1"/>
</dbReference>
<keyword evidence="1" id="KW-1133">Transmembrane helix</keyword>
<dbReference type="AlphaFoldDB" id="A0A4Q0T766"/>
<evidence type="ECO:0000313" key="4">
    <source>
        <dbReference type="Proteomes" id="UP000289437"/>
    </source>
</evidence>
<keyword evidence="4" id="KW-1185">Reference proteome</keyword>
<dbReference type="InterPro" id="IPR052173">
    <property type="entry name" value="Beta-lactam_resp_regulator"/>
</dbReference>
<organism evidence="3 4">
    <name type="scientific">Granulicella sibirica</name>
    <dbReference type="NCBI Taxonomy" id="2479048"/>
    <lineage>
        <taxon>Bacteria</taxon>
        <taxon>Pseudomonadati</taxon>
        <taxon>Acidobacteriota</taxon>
        <taxon>Terriglobia</taxon>
        <taxon>Terriglobales</taxon>
        <taxon>Acidobacteriaceae</taxon>
        <taxon>Granulicella</taxon>
    </lineage>
</organism>
<sequence>MTTLTTLSAFLLTPLADHLWQSTLVAALAWLLATALRRNHARARYWIWMIASMKFLLPFALLISFGATLRTKTLHPIPTPALSAVIEPVTAMEDSFSITSSHPTASSLTPASALTPHHSVLPSIILAVWLSGSLFLLATWLLRWSKVRSTAHAARPIDQINGIPILSSASMLEPGVFGIARPVLILPEGITDRLTTAQLNSILAHELSHIHRRDNLTAAIHMAVETLFWFHPAVWFIKSRLLEERERACDEAVLQSGNEAEVYAESILNVCKFYVESPLTCVSGVTGSDLKQRIVRIMTAQIADKLDLNRKLLLGLTAAVALALPFTFGLVHVKNVHAQIAVPQDLTKDISGTWQGTLHADRDLRAVLKITRASDGTWKSTFYSIDQGGQATPVPTTTFQDKILKYELPLFGIKYVGTLSPDGKTITGEASQGEKPLPLVYTRTTPETAWAIPEPRPRTPPMDPKADPSFEVATIEPTAPDEKRKMLIFDGHDFKVVNRPLSFLISFAYSVQLKQIVGAPAWYETEKYDITAVPDTPGAPNVAQLRSMVRKLLVDRYKLTLHHDKRDLSVYVLSVAKSGPKMTKGEDDPNGLPGFQFRGLGKLSVFHSTMPEFAQMMQESILDRPVVDQTGLAGRYDFPLNWAPDDSQFGGAAASAPPATDTEPLPNLFTAIQEQAGLKLDATRAPTDVLVIDHLEKPSEN</sequence>
<dbReference type="PANTHER" id="PTHR34978">
    <property type="entry name" value="POSSIBLE SENSOR-TRANSDUCER PROTEIN BLAR"/>
    <property type="match status" value="1"/>
</dbReference>
<dbReference type="Pfam" id="PF05569">
    <property type="entry name" value="Peptidase_M56"/>
    <property type="match status" value="1"/>
</dbReference>
<dbReference type="InterPro" id="IPR008756">
    <property type="entry name" value="Peptidase_M56"/>
</dbReference>
<evidence type="ECO:0000259" key="2">
    <source>
        <dbReference type="Pfam" id="PF05569"/>
    </source>
</evidence>
<feature type="transmembrane region" description="Helical" evidence="1">
    <location>
        <begin position="120"/>
        <end position="142"/>
    </location>
</feature>
<protein>
    <submittedName>
        <fullName evidence="3">CHP03435 domain-containing protein</fullName>
    </submittedName>
</protein>
<reference evidence="3 4" key="1">
    <citation type="submission" date="2018-11" db="EMBL/GenBank/DDBJ databases">
        <authorList>
            <person name="Mardanov A.V."/>
            <person name="Ravin N.V."/>
            <person name="Dedysh S.N."/>
        </authorList>
    </citation>
    <scope>NUCLEOTIDE SEQUENCE [LARGE SCALE GENOMIC DNA]</scope>
    <source>
        <strain evidence="3 4">AF10</strain>
    </source>
</reference>
<proteinExistence type="predicted"/>
<feature type="transmembrane region" description="Helical" evidence="1">
    <location>
        <begin position="18"/>
        <end position="36"/>
    </location>
</feature>
<keyword evidence="1" id="KW-0812">Transmembrane</keyword>
<name>A0A4Q0T766_9BACT</name>
<dbReference type="Pfam" id="PF12543">
    <property type="entry name" value="DUF3738"/>
    <property type="match status" value="1"/>
</dbReference>
<feature type="transmembrane region" description="Helical" evidence="1">
    <location>
        <begin position="45"/>
        <end position="67"/>
    </location>
</feature>
<comment type="caution">
    <text evidence="3">The sequence shown here is derived from an EMBL/GenBank/DDBJ whole genome shotgun (WGS) entry which is preliminary data.</text>
</comment>